<protein>
    <recommendedName>
        <fullName evidence="4">Lipoprotein</fullName>
    </recommendedName>
</protein>
<comment type="caution">
    <text evidence="2">The sequence shown here is derived from an EMBL/GenBank/DDBJ whole genome shotgun (WGS) entry which is preliminary data.</text>
</comment>
<gene>
    <name evidence="2" type="ORF">LZ016_11300</name>
</gene>
<proteinExistence type="predicted"/>
<sequence length="117" mass="12315">MPHYNVYAGSGEGGRTSRVYSFTAEDDLAAEKFVLARLTDKPVALVLLEADRALRRKEGMNRLLPLGLIAAAALTITGCGQADQATARSTVTVKLPPAQPAAAKPGFSNASETGFRP</sequence>
<evidence type="ECO:0000313" key="3">
    <source>
        <dbReference type="Proteomes" id="UP001203058"/>
    </source>
</evidence>
<accession>A0ABS9VQI7</accession>
<feature type="compositionally biased region" description="Polar residues" evidence="1">
    <location>
        <begin position="108"/>
        <end position="117"/>
    </location>
</feature>
<dbReference type="EMBL" id="JAKZHW010000002">
    <property type="protein sequence ID" value="MCH8616682.1"/>
    <property type="molecule type" value="Genomic_DNA"/>
</dbReference>
<evidence type="ECO:0008006" key="4">
    <source>
        <dbReference type="Google" id="ProtNLM"/>
    </source>
</evidence>
<name>A0ABS9VQI7_9SPHN</name>
<feature type="region of interest" description="Disordered" evidence="1">
    <location>
        <begin position="96"/>
        <end position="117"/>
    </location>
</feature>
<dbReference type="RefSeq" id="WP_241447579.1">
    <property type="nucleotide sequence ID" value="NZ_JAKZHW010000002.1"/>
</dbReference>
<reference evidence="2 3" key="1">
    <citation type="submission" date="2022-03" db="EMBL/GenBank/DDBJ databases">
        <authorList>
            <person name="Jo J.-H."/>
            <person name="Im W.-T."/>
        </authorList>
    </citation>
    <scope>NUCLEOTIDE SEQUENCE [LARGE SCALE GENOMIC DNA]</scope>
    <source>
        <strain evidence="2 3">SM33</strain>
    </source>
</reference>
<dbReference type="Proteomes" id="UP001203058">
    <property type="component" value="Unassembled WGS sequence"/>
</dbReference>
<evidence type="ECO:0000256" key="1">
    <source>
        <dbReference type="SAM" id="MobiDB-lite"/>
    </source>
</evidence>
<keyword evidence="3" id="KW-1185">Reference proteome</keyword>
<evidence type="ECO:0000313" key="2">
    <source>
        <dbReference type="EMBL" id="MCH8616682.1"/>
    </source>
</evidence>
<organism evidence="2 3">
    <name type="scientific">Sphingomonas telluris</name>
    <dbReference type="NCBI Taxonomy" id="2907998"/>
    <lineage>
        <taxon>Bacteria</taxon>
        <taxon>Pseudomonadati</taxon>
        <taxon>Pseudomonadota</taxon>
        <taxon>Alphaproteobacteria</taxon>
        <taxon>Sphingomonadales</taxon>
        <taxon>Sphingomonadaceae</taxon>
        <taxon>Sphingomonas</taxon>
    </lineage>
</organism>